<feature type="compositionally biased region" description="Basic and acidic residues" evidence="3">
    <location>
        <begin position="612"/>
        <end position="621"/>
    </location>
</feature>
<dbReference type="InterPro" id="IPR000504">
    <property type="entry name" value="RRM_dom"/>
</dbReference>
<dbReference type="Pfam" id="PF00076">
    <property type="entry name" value="RRM_1"/>
    <property type="match status" value="1"/>
</dbReference>
<dbReference type="PANTHER" id="PTHR13968:SF26">
    <property type="entry name" value="RRM DOMAIN-CONTAINING PROTEIN"/>
    <property type="match status" value="1"/>
</dbReference>
<reference evidence="5" key="1">
    <citation type="submission" date="2019-05" db="EMBL/GenBank/DDBJ databases">
        <title>Annotation for the trematode Fasciolopsis buski.</title>
        <authorList>
            <person name="Choi Y.-J."/>
        </authorList>
    </citation>
    <scope>NUCLEOTIDE SEQUENCE</scope>
    <source>
        <strain evidence="5">HT</strain>
        <tissue evidence="5">Whole worm</tissue>
    </source>
</reference>
<dbReference type="InterPro" id="IPR051186">
    <property type="entry name" value="RRM_HNRPC/RALY_subfam"/>
</dbReference>
<evidence type="ECO:0000256" key="1">
    <source>
        <dbReference type="ARBA" id="ARBA00022884"/>
    </source>
</evidence>
<dbReference type="OrthoDB" id="6730379at2759"/>
<keyword evidence="1 2" id="KW-0694">RNA-binding</keyword>
<keyword evidence="6" id="KW-1185">Reference proteome</keyword>
<dbReference type="AlphaFoldDB" id="A0A8E0RV60"/>
<evidence type="ECO:0000313" key="6">
    <source>
        <dbReference type="Proteomes" id="UP000728185"/>
    </source>
</evidence>
<evidence type="ECO:0000259" key="4">
    <source>
        <dbReference type="PROSITE" id="PS50102"/>
    </source>
</evidence>
<dbReference type="PROSITE" id="PS50102">
    <property type="entry name" value="RRM"/>
    <property type="match status" value="1"/>
</dbReference>
<dbReference type="GO" id="GO:1990904">
    <property type="term" value="C:ribonucleoprotein complex"/>
    <property type="evidence" value="ECO:0007669"/>
    <property type="project" value="UniProtKB-KW"/>
</dbReference>
<feature type="region of interest" description="Disordered" evidence="3">
    <location>
        <begin position="167"/>
        <end position="209"/>
    </location>
</feature>
<dbReference type="SMART" id="SM00360">
    <property type="entry name" value="RRM"/>
    <property type="match status" value="1"/>
</dbReference>
<dbReference type="Proteomes" id="UP000728185">
    <property type="component" value="Unassembled WGS sequence"/>
</dbReference>
<evidence type="ECO:0000256" key="3">
    <source>
        <dbReference type="SAM" id="MobiDB-lite"/>
    </source>
</evidence>
<feature type="compositionally biased region" description="Acidic residues" evidence="3">
    <location>
        <begin position="622"/>
        <end position="635"/>
    </location>
</feature>
<comment type="caution">
    <text evidence="5">The sequence shown here is derived from an EMBL/GenBank/DDBJ whole genome shotgun (WGS) entry which is preliminary data.</text>
</comment>
<feature type="compositionally biased region" description="Polar residues" evidence="3">
    <location>
        <begin position="237"/>
        <end position="276"/>
    </location>
</feature>
<protein>
    <submittedName>
        <fullName evidence="5">Heterogeneous nuclear ribonucleoprotein C</fullName>
    </submittedName>
</protein>
<dbReference type="Gene3D" id="3.30.70.330">
    <property type="match status" value="1"/>
</dbReference>
<feature type="compositionally biased region" description="Acidic residues" evidence="3">
    <location>
        <begin position="502"/>
        <end position="513"/>
    </location>
</feature>
<evidence type="ECO:0000256" key="2">
    <source>
        <dbReference type="PROSITE-ProRule" id="PRU00176"/>
    </source>
</evidence>
<dbReference type="GO" id="GO:0003723">
    <property type="term" value="F:RNA binding"/>
    <property type="evidence" value="ECO:0007669"/>
    <property type="project" value="UniProtKB-UniRule"/>
</dbReference>
<dbReference type="GO" id="GO:0005634">
    <property type="term" value="C:nucleus"/>
    <property type="evidence" value="ECO:0007669"/>
    <property type="project" value="TreeGrafter"/>
</dbReference>
<feature type="region of interest" description="Disordered" evidence="3">
    <location>
        <begin position="593"/>
        <end position="645"/>
    </location>
</feature>
<proteinExistence type="predicted"/>
<feature type="compositionally biased region" description="Polar residues" evidence="3">
    <location>
        <begin position="167"/>
        <end position="187"/>
    </location>
</feature>
<feature type="region of interest" description="Disordered" evidence="3">
    <location>
        <begin position="237"/>
        <end position="339"/>
    </location>
</feature>
<dbReference type="EMBL" id="LUCM01005599">
    <property type="protein sequence ID" value="KAA0192565.1"/>
    <property type="molecule type" value="Genomic_DNA"/>
</dbReference>
<dbReference type="SUPFAM" id="SSF54928">
    <property type="entry name" value="RNA-binding domain, RBD"/>
    <property type="match status" value="1"/>
</dbReference>
<feature type="domain" description="RRM" evidence="4">
    <location>
        <begin position="18"/>
        <end position="89"/>
    </location>
</feature>
<dbReference type="PANTHER" id="PTHR13968">
    <property type="entry name" value="HETEROGENEOUS NUCLEAR RIBONUCLEOPROTEIN"/>
    <property type="match status" value="1"/>
</dbReference>
<accession>A0A8E0RV60</accession>
<feature type="compositionally biased region" description="Basic and acidic residues" evidence="3">
    <location>
        <begin position="521"/>
        <end position="535"/>
    </location>
</feature>
<evidence type="ECO:0000313" key="5">
    <source>
        <dbReference type="EMBL" id="KAA0192565.1"/>
    </source>
</evidence>
<name>A0A8E0RV60_9TREM</name>
<feature type="region of interest" description="Disordered" evidence="3">
    <location>
        <begin position="446"/>
        <end position="467"/>
    </location>
</feature>
<organism evidence="5 6">
    <name type="scientific">Fasciolopsis buskii</name>
    <dbReference type="NCBI Taxonomy" id="27845"/>
    <lineage>
        <taxon>Eukaryota</taxon>
        <taxon>Metazoa</taxon>
        <taxon>Spiralia</taxon>
        <taxon>Lophotrochozoa</taxon>
        <taxon>Platyhelminthes</taxon>
        <taxon>Trematoda</taxon>
        <taxon>Digenea</taxon>
        <taxon>Plagiorchiida</taxon>
        <taxon>Echinostomata</taxon>
        <taxon>Echinostomatoidea</taxon>
        <taxon>Fasciolidae</taxon>
        <taxon>Fasciolopsis</taxon>
    </lineage>
</organism>
<dbReference type="InterPro" id="IPR013087">
    <property type="entry name" value="Znf_C2H2_type"/>
</dbReference>
<dbReference type="InterPro" id="IPR035979">
    <property type="entry name" value="RBD_domain_sf"/>
</dbReference>
<dbReference type="PROSITE" id="PS00028">
    <property type="entry name" value="ZINC_FINGER_C2H2_1"/>
    <property type="match status" value="1"/>
</dbReference>
<feature type="region of interest" description="Disordered" evidence="3">
    <location>
        <begin position="482"/>
        <end position="535"/>
    </location>
</feature>
<feature type="compositionally biased region" description="Polar residues" evidence="3">
    <location>
        <begin position="285"/>
        <end position="294"/>
    </location>
</feature>
<keyword evidence="5" id="KW-0687">Ribonucleoprotein</keyword>
<feature type="compositionally biased region" description="Low complexity" evidence="3">
    <location>
        <begin position="188"/>
        <end position="200"/>
    </location>
</feature>
<dbReference type="InterPro" id="IPR012677">
    <property type="entry name" value="Nucleotide-bd_a/b_plait_sf"/>
</dbReference>
<feature type="compositionally biased region" description="Polar residues" evidence="3">
    <location>
        <begin position="307"/>
        <end position="326"/>
    </location>
</feature>
<sequence length="645" mass="68500">MIGVSNITNRTDPNSMKSRVFVGNLNTVQMSKTELEGIFAKYGAVIGISVHKGYAFIQYANEASARAAVLGEDSKTYYNMLLDVTIASEPKNRKRGRSNITANSPACPSLTDLTLQAQALSTLANSPMISLQQLGLEGIMGQPNLAQFAAAASSVLSGSPFSGLNLPTQPTSLMNSRSKYNRLPNTPTSSTTSVAQLSSSAKRTRLDGVSSIGGSFNSTANALPVGARGQNLVSLVSPTDTKSQGRPSASPQKSDLYTSHNRTSSAANPRTTFSDRLTSDRLSVPKSTTPTITKNIPRPSGPKAVRTSLTAESKVENNAATKQVPNKKTPPHPVTPPDRAKAEDILICGSCRRLFDQVDELISHKMAGCSLGKATCEACRCRSGEPTNLECAYCGAGFPSAWDLMHHCHNDHGLTIYSLPTDSNASDSSGGRLNKSDSIISTAVSVDPDQSGQCRKGTNNRISEVNASELNAGGAAITKDDAISNADGDSQHRETGSAVSDWEADDEYDDVAEVAEVSEPPPHHGNNDTDQTDMKNPMEADVEDAIKSPQSEMSAPEIQPVNCDSVTDITDTIISQSPSETALIIGQHSEQGAIQGTGILKPESTFHHRSRRGEYGRHETIADDDDDDDESDEESAAGSKVARSN</sequence>
<gene>
    <name evidence="5" type="ORF">FBUS_07679</name>
</gene>